<proteinExistence type="predicted"/>
<evidence type="ECO:0000313" key="1">
    <source>
        <dbReference type="EMBL" id="GAH11183.1"/>
    </source>
</evidence>
<organism evidence="1">
    <name type="scientific">marine sediment metagenome</name>
    <dbReference type="NCBI Taxonomy" id="412755"/>
    <lineage>
        <taxon>unclassified sequences</taxon>
        <taxon>metagenomes</taxon>
        <taxon>ecological metagenomes</taxon>
    </lineage>
</organism>
<gene>
    <name evidence="1" type="ORF">S01H4_52242</name>
</gene>
<accession>X1ERC0</accession>
<reference evidence="1" key="1">
    <citation type="journal article" date="2014" name="Front. Microbiol.">
        <title>High frequency of phylogenetically diverse reductive dehalogenase-homologous genes in deep subseafloor sedimentary metagenomes.</title>
        <authorList>
            <person name="Kawai M."/>
            <person name="Futagami T."/>
            <person name="Toyoda A."/>
            <person name="Takaki Y."/>
            <person name="Nishi S."/>
            <person name="Hori S."/>
            <person name="Arai W."/>
            <person name="Tsubouchi T."/>
            <person name="Morono Y."/>
            <person name="Uchiyama I."/>
            <person name="Ito T."/>
            <person name="Fujiyama A."/>
            <person name="Inagaki F."/>
            <person name="Takami H."/>
        </authorList>
    </citation>
    <scope>NUCLEOTIDE SEQUENCE</scope>
    <source>
        <strain evidence="1">Expedition CK06-06</strain>
    </source>
</reference>
<sequence length="61" mass="6914">MKKIPKVESWHSVKGDVYHNHTKCDTGNNIEFENRKIGTGNKKLCLKCAELDVRDSIDGVI</sequence>
<name>X1ERC0_9ZZZZ</name>
<protein>
    <submittedName>
        <fullName evidence="1">Uncharacterized protein</fullName>
    </submittedName>
</protein>
<comment type="caution">
    <text evidence="1">The sequence shown here is derived from an EMBL/GenBank/DDBJ whole genome shotgun (WGS) entry which is preliminary data.</text>
</comment>
<dbReference type="EMBL" id="BART01029826">
    <property type="protein sequence ID" value="GAH11183.1"/>
    <property type="molecule type" value="Genomic_DNA"/>
</dbReference>
<dbReference type="AlphaFoldDB" id="X1ERC0"/>